<keyword evidence="3 6" id="KW-0808">Transferase</keyword>
<sequence>MSQSKFALPRNGFTFKQFFVAHDRCAMKVGTDGILLGAWAPIAQVKRVLDIGAGSGLLALMLAQRTGETVIVDAVELDEEAAEQARENAADSPWADRLQIHQADIQQWQPQQTRRYELIVSNPPFFAEGVPCATSQREQARYTSSLDHATLLTCAAELITEEGFFCVVLPVDIGNAFVQRAQNMGWHLRLRTDVAETEVRPPHRVLLAFSPTAGEECFSDRLIIRGPEQQYSEGFTALTQDFLSFYVSQRREHRRPALRQLVRIVQRVVKPAALFTQHGAAHNQLGNLHQVPQLQ</sequence>
<keyword evidence="2 6" id="KW-0489">Methyltransferase</keyword>
<dbReference type="PROSITE" id="PS00092">
    <property type="entry name" value="N6_MTASE"/>
    <property type="match status" value="1"/>
</dbReference>
<dbReference type="Gene3D" id="3.40.50.150">
    <property type="entry name" value="Vaccinia Virus protein VP39"/>
    <property type="match status" value="1"/>
</dbReference>
<dbReference type="EC" id="2.1.1.223" evidence="6"/>
<dbReference type="NCBIfam" id="NF047853">
    <property type="entry name" value="tRm6a37MtseTrmN"/>
    <property type="match status" value="1"/>
</dbReference>
<evidence type="ECO:0000259" key="7">
    <source>
        <dbReference type="Pfam" id="PF05175"/>
    </source>
</evidence>
<keyword evidence="4 6" id="KW-0949">S-adenosyl-L-methionine</keyword>
<evidence type="ECO:0000256" key="3">
    <source>
        <dbReference type="ARBA" id="ARBA00022679"/>
    </source>
</evidence>
<keyword evidence="1 6" id="KW-0963">Cytoplasm</keyword>
<evidence type="ECO:0000313" key="9">
    <source>
        <dbReference type="Proteomes" id="UP000254863"/>
    </source>
</evidence>
<dbReference type="InterPro" id="IPR050210">
    <property type="entry name" value="tRNA_Adenine-N(6)_MTase"/>
</dbReference>
<dbReference type="PANTHER" id="PTHR47739:SF1">
    <property type="entry name" value="TRNA1(VAL) (ADENINE(37)-N6)-METHYLTRANSFERASE"/>
    <property type="match status" value="1"/>
</dbReference>
<evidence type="ECO:0000256" key="4">
    <source>
        <dbReference type="ARBA" id="ARBA00022691"/>
    </source>
</evidence>
<dbReference type="InterPro" id="IPR022882">
    <property type="entry name" value="tRNA_adenine-N6_MeTrfase"/>
</dbReference>
<feature type="domain" description="Methyltransferase small" evidence="7">
    <location>
        <begin position="44"/>
        <end position="128"/>
    </location>
</feature>
<gene>
    <name evidence="8" type="primary">yfiC</name>
    <name evidence="8" type="ORF">NCTC11685_07165</name>
</gene>
<accession>A0A7H4PN48</accession>
<dbReference type="EMBL" id="UGMS01000004">
    <property type="protein sequence ID" value="STW79821.1"/>
    <property type="molecule type" value="Genomic_DNA"/>
</dbReference>
<evidence type="ECO:0000256" key="1">
    <source>
        <dbReference type="ARBA" id="ARBA00022490"/>
    </source>
</evidence>
<dbReference type="GO" id="GO:0008033">
    <property type="term" value="P:tRNA processing"/>
    <property type="evidence" value="ECO:0007669"/>
    <property type="project" value="UniProtKB-UniRule"/>
</dbReference>
<comment type="subcellular location">
    <subcellularLocation>
        <location evidence="6">Cytoplasm</location>
    </subcellularLocation>
</comment>
<dbReference type="InterPro" id="IPR007848">
    <property type="entry name" value="Small_mtfrase_dom"/>
</dbReference>
<dbReference type="GO" id="GO:0005737">
    <property type="term" value="C:cytoplasm"/>
    <property type="evidence" value="ECO:0007669"/>
    <property type="project" value="UniProtKB-SubCell"/>
</dbReference>
<name>A0A7H4PN48_9ENTR</name>
<dbReference type="CDD" id="cd02440">
    <property type="entry name" value="AdoMet_MTases"/>
    <property type="match status" value="1"/>
</dbReference>
<dbReference type="InterPro" id="IPR002052">
    <property type="entry name" value="DNA_methylase_N6_adenine_CS"/>
</dbReference>
<evidence type="ECO:0000313" key="8">
    <source>
        <dbReference type="EMBL" id="STW79821.1"/>
    </source>
</evidence>
<dbReference type="GO" id="GO:0016430">
    <property type="term" value="F:tRNA (adenine-N6)-methyltransferase activity"/>
    <property type="evidence" value="ECO:0007669"/>
    <property type="project" value="UniProtKB-UniRule"/>
</dbReference>
<dbReference type="AlphaFoldDB" id="A0A7H4PN48"/>
<reference evidence="8 9" key="1">
    <citation type="submission" date="2018-06" db="EMBL/GenBank/DDBJ databases">
        <authorList>
            <consortium name="Pathogen Informatics"/>
            <person name="Doyle S."/>
        </authorList>
    </citation>
    <scope>NUCLEOTIDE SEQUENCE [LARGE SCALE GENOMIC DNA]</scope>
    <source>
        <strain evidence="8 9">NCTC11685</strain>
    </source>
</reference>
<proteinExistence type="inferred from homology"/>
<evidence type="ECO:0000256" key="2">
    <source>
        <dbReference type="ARBA" id="ARBA00022603"/>
    </source>
</evidence>
<dbReference type="HAMAP" id="MF_01872">
    <property type="entry name" value="tRNA_methyltr_YfiC"/>
    <property type="match status" value="1"/>
</dbReference>
<dbReference type="GO" id="GO:0032259">
    <property type="term" value="P:methylation"/>
    <property type="evidence" value="ECO:0007669"/>
    <property type="project" value="UniProtKB-KW"/>
</dbReference>
<comment type="function">
    <text evidence="6">Specifically methylates the adenine in position 37 of tRNA(1)(Val) (anticodon cmo5UAC).</text>
</comment>
<comment type="similarity">
    <text evidence="6">Belongs to the methyltransferase superfamily. tRNA (adenine-N(6)-)-methyltransferase family.</text>
</comment>
<dbReference type="GO" id="GO:0003676">
    <property type="term" value="F:nucleic acid binding"/>
    <property type="evidence" value="ECO:0007669"/>
    <property type="project" value="InterPro"/>
</dbReference>
<dbReference type="SUPFAM" id="SSF53335">
    <property type="entry name" value="S-adenosyl-L-methionine-dependent methyltransferases"/>
    <property type="match status" value="1"/>
</dbReference>
<keyword evidence="5 6" id="KW-0819">tRNA processing</keyword>
<organism evidence="8 9">
    <name type="scientific">Klebsiella michiganensis</name>
    <dbReference type="NCBI Taxonomy" id="1134687"/>
    <lineage>
        <taxon>Bacteria</taxon>
        <taxon>Pseudomonadati</taxon>
        <taxon>Pseudomonadota</taxon>
        <taxon>Gammaproteobacteria</taxon>
        <taxon>Enterobacterales</taxon>
        <taxon>Enterobacteriaceae</taxon>
        <taxon>Klebsiella/Raoultella group</taxon>
        <taxon>Klebsiella</taxon>
    </lineage>
</organism>
<evidence type="ECO:0000256" key="6">
    <source>
        <dbReference type="HAMAP-Rule" id="MF_01872"/>
    </source>
</evidence>
<dbReference type="Pfam" id="PF05175">
    <property type="entry name" value="MTS"/>
    <property type="match status" value="1"/>
</dbReference>
<evidence type="ECO:0000256" key="5">
    <source>
        <dbReference type="ARBA" id="ARBA00022694"/>
    </source>
</evidence>
<dbReference type="Proteomes" id="UP000254863">
    <property type="component" value="Unassembled WGS sequence"/>
</dbReference>
<dbReference type="PANTHER" id="PTHR47739">
    <property type="entry name" value="TRNA1(VAL) (ADENINE(37)-N6)-METHYLTRANSFERASE"/>
    <property type="match status" value="1"/>
</dbReference>
<protein>
    <recommendedName>
        <fullName evidence="6">tRNA1(Val) (adenine(37)-N6)-methyltransferase</fullName>
        <ecNumber evidence="6">2.1.1.223</ecNumber>
    </recommendedName>
    <alternativeName>
        <fullName evidence="6">tRNA m6A37 methyltransferase</fullName>
    </alternativeName>
</protein>
<comment type="catalytic activity">
    <reaction evidence="6">
        <text>adenosine(37) in tRNA1(Val) + S-adenosyl-L-methionine = N(6)-methyladenosine(37) in tRNA1(Val) + S-adenosyl-L-homocysteine + H(+)</text>
        <dbReference type="Rhea" id="RHEA:43160"/>
        <dbReference type="Rhea" id="RHEA-COMP:10369"/>
        <dbReference type="Rhea" id="RHEA-COMP:10370"/>
        <dbReference type="ChEBI" id="CHEBI:15378"/>
        <dbReference type="ChEBI" id="CHEBI:57856"/>
        <dbReference type="ChEBI" id="CHEBI:59789"/>
        <dbReference type="ChEBI" id="CHEBI:74411"/>
        <dbReference type="ChEBI" id="CHEBI:74449"/>
        <dbReference type="EC" id="2.1.1.223"/>
    </reaction>
</comment>
<comment type="caution">
    <text evidence="8">The sequence shown here is derived from an EMBL/GenBank/DDBJ whole genome shotgun (WGS) entry which is preliminary data.</text>
</comment>
<dbReference type="InterPro" id="IPR029063">
    <property type="entry name" value="SAM-dependent_MTases_sf"/>
</dbReference>